<gene>
    <name evidence="1" type="ORF">M9H77_22567</name>
</gene>
<evidence type="ECO:0000313" key="2">
    <source>
        <dbReference type="Proteomes" id="UP001060085"/>
    </source>
</evidence>
<name>A0ACC0ARS6_CATRO</name>
<dbReference type="EMBL" id="CM044705">
    <property type="protein sequence ID" value="KAI5663244.1"/>
    <property type="molecule type" value="Genomic_DNA"/>
</dbReference>
<reference evidence="2" key="1">
    <citation type="journal article" date="2023" name="Nat. Plants">
        <title>Single-cell RNA sequencing provides a high-resolution roadmap for understanding the multicellular compartmentation of specialized metabolism.</title>
        <authorList>
            <person name="Sun S."/>
            <person name="Shen X."/>
            <person name="Li Y."/>
            <person name="Li Y."/>
            <person name="Wang S."/>
            <person name="Li R."/>
            <person name="Zhang H."/>
            <person name="Shen G."/>
            <person name="Guo B."/>
            <person name="Wei J."/>
            <person name="Xu J."/>
            <person name="St-Pierre B."/>
            <person name="Chen S."/>
            <person name="Sun C."/>
        </authorList>
    </citation>
    <scope>NUCLEOTIDE SEQUENCE [LARGE SCALE GENOMIC DNA]</scope>
</reference>
<sequence length="127" mass="14536">MIAISSSSFTHSLTFYIIASEAPKQNVKPLLRPKLIRPVFKIERRRERKLQNPTKADTKEQHLIPIDSDPSTHIEVGFFRVILSLLWQRHKYILPCSHALVLLQDVADAECSDIMEITCNNPNSSNL</sequence>
<evidence type="ECO:0000313" key="1">
    <source>
        <dbReference type="EMBL" id="KAI5663244.1"/>
    </source>
</evidence>
<dbReference type="Proteomes" id="UP001060085">
    <property type="component" value="Linkage Group LG05"/>
</dbReference>
<accession>A0ACC0ARS6</accession>
<comment type="caution">
    <text evidence="1">The sequence shown here is derived from an EMBL/GenBank/DDBJ whole genome shotgun (WGS) entry which is preliminary data.</text>
</comment>
<proteinExistence type="predicted"/>
<protein>
    <submittedName>
        <fullName evidence="1">Uncharacterized protein</fullName>
    </submittedName>
</protein>
<keyword evidence="2" id="KW-1185">Reference proteome</keyword>
<organism evidence="1 2">
    <name type="scientific">Catharanthus roseus</name>
    <name type="common">Madagascar periwinkle</name>
    <name type="synonym">Vinca rosea</name>
    <dbReference type="NCBI Taxonomy" id="4058"/>
    <lineage>
        <taxon>Eukaryota</taxon>
        <taxon>Viridiplantae</taxon>
        <taxon>Streptophyta</taxon>
        <taxon>Embryophyta</taxon>
        <taxon>Tracheophyta</taxon>
        <taxon>Spermatophyta</taxon>
        <taxon>Magnoliopsida</taxon>
        <taxon>eudicotyledons</taxon>
        <taxon>Gunneridae</taxon>
        <taxon>Pentapetalae</taxon>
        <taxon>asterids</taxon>
        <taxon>lamiids</taxon>
        <taxon>Gentianales</taxon>
        <taxon>Apocynaceae</taxon>
        <taxon>Rauvolfioideae</taxon>
        <taxon>Vinceae</taxon>
        <taxon>Catharanthinae</taxon>
        <taxon>Catharanthus</taxon>
    </lineage>
</organism>